<proteinExistence type="predicted"/>
<dbReference type="EMBL" id="CP036291">
    <property type="protein sequence ID" value="QDU90949.1"/>
    <property type="molecule type" value="Genomic_DNA"/>
</dbReference>
<accession>A0A518DHJ9</accession>
<sequence length="124" mass="13672">MVSAGRRLRGPPLDWSVRPKWLVAMRMVTFDQLMAMWAWDAIPNCPGRFKLSGGPTALLVSDLVGCDVELRTYSAPPARDTIFVAVLGDFGIISYRRADGLFVHTLNTPAGLQRKLLSLGITNQ</sequence>
<protein>
    <submittedName>
        <fullName evidence="1">Uncharacterized protein</fullName>
    </submittedName>
</protein>
<keyword evidence="2" id="KW-1185">Reference proteome</keyword>
<dbReference type="OrthoDB" id="287280at2"/>
<reference evidence="1 2" key="1">
    <citation type="submission" date="2019-02" db="EMBL/GenBank/DDBJ databases">
        <title>Deep-cultivation of Planctomycetes and their phenomic and genomic characterization uncovers novel biology.</title>
        <authorList>
            <person name="Wiegand S."/>
            <person name="Jogler M."/>
            <person name="Boedeker C."/>
            <person name="Pinto D."/>
            <person name="Vollmers J."/>
            <person name="Rivas-Marin E."/>
            <person name="Kohn T."/>
            <person name="Peeters S.H."/>
            <person name="Heuer A."/>
            <person name="Rast P."/>
            <person name="Oberbeckmann S."/>
            <person name="Bunk B."/>
            <person name="Jeske O."/>
            <person name="Meyerdierks A."/>
            <person name="Storesund J.E."/>
            <person name="Kallscheuer N."/>
            <person name="Luecker S."/>
            <person name="Lage O.M."/>
            <person name="Pohl T."/>
            <person name="Merkel B.J."/>
            <person name="Hornburger P."/>
            <person name="Mueller R.-W."/>
            <person name="Bruemmer F."/>
            <person name="Labrenz M."/>
            <person name="Spormann A.M."/>
            <person name="Op den Camp H."/>
            <person name="Overmann J."/>
            <person name="Amann R."/>
            <person name="Jetten M.S.M."/>
            <person name="Mascher T."/>
            <person name="Medema M.H."/>
            <person name="Devos D.P."/>
            <person name="Kaster A.-K."/>
            <person name="Ovreas L."/>
            <person name="Rohde M."/>
            <person name="Galperin M.Y."/>
            <person name="Jogler C."/>
        </authorList>
    </citation>
    <scope>NUCLEOTIDE SEQUENCE [LARGE SCALE GENOMIC DNA]</scope>
    <source>
        <strain evidence="1 2">Pla175</strain>
    </source>
</reference>
<dbReference type="RefSeq" id="WP_145290454.1">
    <property type="nucleotide sequence ID" value="NZ_CP036291.1"/>
</dbReference>
<evidence type="ECO:0000313" key="1">
    <source>
        <dbReference type="EMBL" id="QDU90949.1"/>
    </source>
</evidence>
<name>A0A518DHJ9_9BACT</name>
<evidence type="ECO:0000313" key="2">
    <source>
        <dbReference type="Proteomes" id="UP000317429"/>
    </source>
</evidence>
<organism evidence="1 2">
    <name type="scientific">Pirellulimonas nuda</name>
    <dbReference type="NCBI Taxonomy" id="2528009"/>
    <lineage>
        <taxon>Bacteria</taxon>
        <taxon>Pseudomonadati</taxon>
        <taxon>Planctomycetota</taxon>
        <taxon>Planctomycetia</taxon>
        <taxon>Pirellulales</taxon>
        <taxon>Lacipirellulaceae</taxon>
        <taxon>Pirellulimonas</taxon>
    </lineage>
</organism>
<dbReference type="AlphaFoldDB" id="A0A518DHJ9"/>
<gene>
    <name evidence="1" type="ORF">Pla175_43630</name>
</gene>
<dbReference type="Proteomes" id="UP000317429">
    <property type="component" value="Chromosome"/>
</dbReference>
<dbReference type="KEGG" id="pnd:Pla175_43630"/>